<dbReference type="RefSeq" id="XP_040767257.1">
    <property type="nucleotide sequence ID" value="XM_040905550.1"/>
</dbReference>
<dbReference type="OrthoDB" id="5593278at2759"/>
<reference evidence="1 2" key="1">
    <citation type="journal article" date="2016" name="Mol. Biol. Evol.">
        <title>Comparative Genomics of Early-Diverging Mushroom-Forming Fungi Provides Insights into the Origins of Lignocellulose Decay Capabilities.</title>
        <authorList>
            <person name="Nagy L.G."/>
            <person name="Riley R."/>
            <person name="Tritt A."/>
            <person name="Adam C."/>
            <person name="Daum C."/>
            <person name="Floudas D."/>
            <person name="Sun H."/>
            <person name="Yadav J.S."/>
            <person name="Pangilinan J."/>
            <person name="Larsson K.H."/>
            <person name="Matsuura K."/>
            <person name="Barry K."/>
            <person name="Labutti K."/>
            <person name="Kuo R."/>
            <person name="Ohm R.A."/>
            <person name="Bhattacharya S.S."/>
            <person name="Shirouzu T."/>
            <person name="Yoshinaga Y."/>
            <person name="Martin F.M."/>
            <person name="Grigoriev I.V."/>
            <person name="Hibbett D.S."/>
        </authorList>
    </citation>
    <scope>NUCLEOTIDE SEQUENCE [LARGE SCALE GENOMIC DNA]</scope>
    <source>
        <strain evidence="1 2">93-53</strain>
    </source>
</reference>
<evidence type="ECO:0000313" key="1">
    <source>
        <dbReference type="EMBL" id="KZT09517.1"/>
    </source>
</evidence>
<dbReference type="GO" id="GO:0043248">
    <property type="term" value="P:proteasome assembly"/>
    <property type="evidence" value="ECO:0007669"/>
    <property type="project" value="InterPro"/>
</dbReference>
<accession>A0A165FWU7</accession>
<keyword evidence="2" id="KW-1185">Reference proteome</keyword>
<dbReference type="InterPro" id="IPR053720">
    <property type="entry name" value="Psm_Assembly_Chaperone"/>
</dbReference>
<evidence type="ECO:0000313" key="2">
    <source>
        <dbReference type="Proteomes" id="UP000076871"/>
    </source>
</evidence>
<dbReference type="PANTHER" id="PTHR31051">
    <property type="entry name" value="PROTEASOME ASSEMBLY CHAPERONE 3"/>
    <property type="match status" value="1"/>
</dbReference>
<dbReference type="Proteomes" id="UP000076871">
    <property type="component" value="Unassembled WGS sequence"/>
</dbReference>
<name>A0A165FWU7_9APHY</name>
<evidence type="ECO:0008006" key="3">
    <source>
        <dbReference type="Google" id="ProtNLM"/>
    </source>
</evidence>
<gene>
    <name evidence="1" type="ORF">LAESUDRAFT_674244</name>
</gene>
<dbReference type="InterPro" id="IPR018788">
    <property type="entry name" value="Proteasome_assmbl_chp_3"/>
</dbReference>
<organism evidence="1 2">
    <name type="scientific">Laetiporus sulphureus 93-53</name>
    <dbReference type="NCBI Taxonomy" id="1314785"/>
    <lineage>
        <taxon>Eukaryota</taxon>
        <taxon>Fungi</taxon>
        <taxon>Dikarya</taxon>
        <taxon>Basidiomycota</taxon>
        <taxon>Agaricomycotina</taxon>
        <taxon>Agaricomycetes</taxon>
        <taxon>Polyporales</taxon>
        <taxon>Laetiporus</taxon>
    </lineage>
</organism>
<dbReference type="EMBL" id="KV427611">
    <property type="protein sequence ID" value="KZT09517.1"/>
    <property type="molecule type" value="Genomic_DNA"/>
</dbReference>
<dbReference type="PANTHER" id="PTHR31051:SF1">
    <property type="entry name" value="PROTEASOME ASSEMBLY CHAPERONE 3"/>
    <property type="match status" value="1"/>
</dbReference>
<dbReference type="InParanoid" id="A0A165FWU7"/>
<dbReference type="STRING" id="1314785.A0A165FWU7"/>
<sequence length="158" mass="17022">MLSPTQACREVEGITTEVLLQAFSDRILVLVTQMGKVGNLIQATIPATTVIDPAPPPDPSHPNVTSLPVPPTAIQLTPLLGNAPSEHMQALHSLYASQIATIIWASEAEGTLEVERRGVVVGLALRKTDEAEGMGLSKHEREVFYGIMDMVDELARCK</sequence>
<dbReference type="Gene3D" id="3.30.230.90">
    <property type="match status" value="1"/>
</dbReference>
<proteinExistence type="predicted"/>
<protein>
    <recommendedName>
        <fullName evidence="3">Proteasome assembly chaperone 3</fullName>
    </recommendedName>
</protein>
<dbReference type="AlphaFoldDB" id="A0A165FWU7"/>
<dbReference type="GeneID" id="63822580"/>